<feature type="region of interest" description="Disordered" evidence="1">
    <location>
        <begin position="77"/>
        <end position="96"/>
    </location>
</feature>
<organism evidence="2 3">
    <name type="scientific">Cladophialophora immunda</name>
    <dbReference type="NCBI Taxonomy" id="569365"/>
    <lineage>
        <taxon>Eukaryota</taxon>
        <taxon>Fungi</taxon>
        <taxon>Dikarya</taxon>
        <taxon>Ascomycota</taxon>
        <taxon>Pezizomycotina</taxon>
        <taxon>Eurotiomycetes</taxon>
        <taxon>Chaetothyriomycetidae</taxon>
        <taxon>Chaetothyriales</taxon>
        <taxon>Herpotrichiellaceae</taxon>
        <taxon>Cladophialophora</taxon>
    </lineage>
</organism>
<dbReference type="Proteomes" id="UP000054466">
    <property type="component" value="Unassembled WGS sequence"/>
</dbReference>
<dbReference type="GeneID" id="27351770"/>
<proteinExistence type="predicted"/>
<name>A0A0D2BSM9_9EURO</name>
<evidence type="ECO:0000313" key="2">
    <source>
        <dbReference type="EMBL" id="KIW22018.1"/>
    </source>
</evidence>
<feature type="compositionally biased region" description="Basic and acidic residues" evidence="1">
    <location>
        <begin position="356"/>
        <end position="369"/>
    </location>
</feature>
<feature type="region of interest" description="Disordered" evidence="1">
    <location>
        <begin position="356"/>
        <end position="376"/>
    </location>
</feature>
<dbReference type="HOGENOM" id="CLU_037030_1_0_1"/>
<protein>
    <submittedName>
        <fullName evidence="2">Uncharacterized protein</fullName>
    </submittedName>
</protein>
<gene>
    <name evidence="2" type="ORF">PV07_12576</name>
</gene>
<sequence length="459" mass="52493">MILSEVFTSPTASLVRHHDPSYPLQGMLFRLFGNQPLTPWKPTMKMAILICEISLISGILRIHHNWQELLRAPESMQHPLPDPASPSTASNVTPRALSLRQQPNKRLTFIKEEDWDPEKTYDEDPPICLRYSIKWTVTVKRETLNRRHLTSDTELDVVLAPGHYWERCLKARLADLVKQKFRGMSEVRPDDTNVVVSVKERSQPDLIKRFPGIDIDWKVVQTRLEKWGQYFQTGKSLLVNVSFNYIQVGVLPATNGRTGDKRGRTSTTRGMLNELDVRVDAEEATSGQSNWRKVYGLMRCPGSPCPWGRYCWIDPVGKKHYRLLTHHLKDLVRFVERRGRLETHDDVPQSIRQQLYDEEKKSCDRKSDKVAGSPGGSSAVTINILSGHAQQAAPSSGRAHSIGPVQIWDSSLADDLDIEGPRDVAVREFSEWLQARYQTLHSKRKSEKPSKQCWMRDSV</sequence>
<accession>A0A0D2BSM9</accession>
<dbReference type="STRING" id="569365.A0A0D2BSM9"/>
<dbReference type="EMBL" id="KN847057">
    <property type="protein sequence ID" value="KIW22018.1"/>
    <property type="molecule type" value="Genomic_DNA"/>
</dbReference>
<dbReference type="VEuPathDB" id="FungiDB:PV07_12576"/>
<evidence type="ECO:0000256" key="1">
    <source>
        <dbReference type="SAM" id="MobiDB-lite"/>
    </source>
</evidence>
<reference evidence="2 3" key="1">
    <citation type="submission" date="2015-01" db="EMBL/GenBank/DDBJ databases">
        <title>The Genome Sequence of Cladophialophora immunda CBS83496.</title>
        <authorList>
            <consortium name="The Broad Institute Genomics Platform"/>
            <person name="Cuomo C."/>
            <person name="de Hoog S."/>
            <person name="Gorbushina A."/>
            <person name="Stielow B."/>
            <person name="Teixiera M."/>
            <person name="Abouelleil A."/>
            <person name="Chapman S.B."/>
            <person name="Priest M."/>
            <person name="Young S.K."/>
            <person name="Wortman J."/>
            <person name="Nusbaum C."/>
            <person name="Birren B."/>
        </authorList>
    </citation>
    <scope>NUCLEOTIDE SEQUENCE [LARGE SCALE GENOMIC DNA]</scope>
    <source>
        <strain evidence="2 3">CBS 83496</strain>
    </source>
</reference>
<keyword evidence="3" id="KW-1185">Reference proteome</keyword>
<dbReference type="AlphaFoldDB" id="A0A0D2BSM9"/>
<dbReference type="RefSeq" id="XP_016242234.1">
    <property type="nucleotide sequence ID" value="XM_016400112.1"/>
</dbReference>
<evidence type="ECO:0000313" key="3">
    <source>
        <dbReference type="Proteomes" id="UP000054466"/>
    </source>
</evidence>
<dbReference type="OrthoDB" id="4364447at2759"/>
<feature type="compositionally biased region" description="Polar residues" evidence="1">
    <location>
        <begin position="85"/>
        <end position="96"/>
    </location>
</feature>